<reference evidence="1 2" key="1">
    <citation type="submission" date="2024-07" db="EMBL/GenBank/DDBJ databases">
        <title>Section-level genome sequencing and comparative genomics of Aspergillus sections Usti and Cavernicolus.</title>
        <authorList>
            <consortium name="Lawrence Berkeley National Laboratory"/>
            <person name="Nybo J.L."/>
            <person name="Vesth T.C."/>
            <person name="Theobald S."/>
            <person name="Frisvad J.C."/>
            <person name="Larsen T.O."/>
            <person name="Kjaerboelling I."/>
            <person name="Rothschild-Mancinelli K."/>
            <person name="Lyhne E.K."/>
            <person name="Kogle M.E."/>
            <person name="Barry K."/>
            <person name="Clum A."/>
            <person name="Na H."/>
            <person name="Ledsgaard L."/>
            <person name="Lin J."/>
            <person name="Lipzen A."/>
            <person name="Kuo A."/>
            <person name="Riley R."/>
            <person name="Mondo S."/>
            <person name="Labutti K."/>
            <person name="Haridas S."/>
            <person name="Pangalinan J."/>
            <person name="Salamov A.A."/>
            <person name="Simmons B.A."/>
            <person name="Magnuson J.K."/>
            <person name="Chen J."/>
            <person name="Drula E."/>
            <person name="Henrissat B."/>
            <person name="Wiebenga A."/>
            <person name="Lubbers R.J."/>
            <person name="Gomes A.C."/>
            <person name="Macurrencykelacurrency M.R."/>
            <person name="Stajich J."/>
            <person name="Grigoriev I.V."/>
            <person name="Mortensen U.H."/>
            <person name="De Vries R.P."/>
            <person name="Baker S.E."/>
            <person name="Andersen M.R."/>
        </authorList>
    </citation>
    <scope>NUCLEOTIDE SEQUENCE [LARGE SCALE GENOMIC DNA]</scope>
    <source>
        <strain evidence="1 2">CBS 449.75</strain>
    </source>
</reference>
<dbReference type="Gene3D" id="3.40.30.10">
    <property type="entry name" value="Glutaredoxin"/>
    <property type="match status" value="1"/>
</dbReference>
<comment type="caution">
    <text evidence="1">The sequence shown here is derived from an EMBL/GenBank/DDBJ whole genome shotgun (WGS) entry which is preliminary data.</text>
</comment>
<dbReference type="CDD" id="cd02970">
    <property type="entry name" value="PRX_like2"/>
    <property type="match status" value="1"/>
</dbReference>
<accession>A0ABR4LCB0</accession>
<dbReference type="InterPro" id="IPR032801">
    <property type="entry name" value="PXL2A/B/C"/>
</dbReference>
<dbReference type="PANTHER" id="PTHR28630:SF3">
    <property type="entry name" value="PEROXIREDOXIN-LIKE 2C"/>
    <property type="match status" value="1"/>
</dbReference>
<evidence type="ECO:0000313" key="2">
    <source>
        <dbReference type="Proteomes" id="UP001610432"/>
    </source>
</evidence>
<dbReference type="SUPFAM" id="SSF52833">
    <property type="entry name" value="Thioredoxin-like"/>
    <property type="match status" value="1"/>
</dbReference>
<dbReference type="EMBL" id="JBFXLQ010000076">
    <property type="protein sequence ID" value="KAL2861027.1"/>
    <property type="molecule type" value="Genomic_DNA"/>
</dbReference>
<organism evidence="1 2">
    <name type="scientific">Aspergillus lucknowensis</name>
    <dbReference type="NCBI Taxonomy" id="176173"/>
    <lineage>
        <taxon>Eukaryota</taxon>
        <taxon>Fungi</taxon>
        <taxon>Dikarya</taxon>
        <taxon>Ascomycota</taxon>
        <taxon>Pezizomycotina</taxon>
        <taxon>Eurotiomycetes</taxon>
        <taxon>Eurotiomycetidae</taxon>
        <taxon>Eurotiales</taxon>
        <taxon>Aspergillaceae</taxon>
        <taxon>Aspergillus</taxon>
        <taxon>Aspergillus subgen. Nidulantes</taxon>
    </lineage>
</organism>
<protein>
    <submittedName>
        <fullName evidence="1">AhpC/TSA antioxidant enzyme-domain-containing protein</fullName>
    </submittedName>
</protein>
<name>A0ABR4LCB0_9EURO</name>
<dbReference type="GeneID" id="98142308"/>
<sequence>MAPVTDELPSPEAQAKAAEYTVFDREGKEHRFQDLYNKNGPGATDRTLIIFVRHFFCCSCQEFLQHLSQSITPEYLSHLPHRTSIAVIGCGEASLIDFYAQQTNCPYPIYCDPGRKLYDELGMIKTWEVGLGSQTGYISKSLLRQVVEGVWQGLRHIPSGKVLKGGPSDQVGGEFLFESGGGGEGKRVTWCHRMASSRGHTEIPGLAGVLSGGEVPEGFGGARR</sequence>
<keyword evidence="2" id="KW-1185">Reference proteome</keyword>
<dbReference type="PANTHER" id="PTHR28630">
    <property type="match status" value="1"/>
</dbReference>
<dbReference type="Proteomes" id="UP001610432">
    <property type="component" value="Unassembled WGS sequence"/>
</dbReference>
<dbReference type="Pfam" id="PF13911">
    <property type="entry name" value="AhpC-TSA_2"/>
    <property type="match status" value="1"/>
</dbReference>
<dbReference type="RefSeq" id="XP_070880921.1">
    <property type="nucleotide sequence ID" value="XM_071027236.1"/>
</dbReference>
<gene>
    <name evidence="1" type="ORF">BJX67DRAFT_315943</name>
</gene>
<evidence type="ECO:0000313" key="1">
    <source>
        <dbReference type="EMBL" id="KAL2861027.1"/>
    </source>
</evidence>
<proteinExistence type="predicted"/>
<dbReference type="InterPro" id="IPR036249">
    <property type="entry name" value="Thioredoxin-like_sf"/>
</dbReference>